<dbReference type="Gene3D" id="1.20.1250.20">
    <property type="entry name" value="MFS general substrate transporter like domains"/>
    <property type="match status" value="1"/>
</dbReference>
<evidence type="ECO:0000256" key="6">
    <source>
        <dbReference type="ARBA" id="ARBA00023136"/>
    </source>
</evidence>
<evidence type="ECO:0000259" key="9">
    <source>
        <dbReference type="PROSITE" id="PS50850"/>
    </source>
</evidence>
<organism evidence="10 11">
    <name type="scientific">Paenibacillus lactis</name>
    <dbReference type="NCBI Taxonomy" id="228574"/>
    <lineage>
        <taxon>Bacteria</taxon>
        <taxon>Bacillati</taxon>
        <taxon>Bacillota</taxon>
        <taxon>Bacilli</taxon>
        <taxon>Bacillales</taxon>
        <taxon>Paenibacillaceae</taxon>
        <taxon>Paenibacillus</taxon>
    </lineage>
</organism>
<feature type="transmembrane region" description="Helical" evidence="8">
    <location>
        <begin position="267"/>
        <end position="290"/>
    </location>
</feature>
<dbReference type="PANTHER" id="PTHR23501">
    <property type="entry name" value="MAJOR FACILITATOR SUPERFAMILY"/>
    <property type="match status" value="1"/>
</dbReference>
<dbReference type="Pfam" id="PF07690">
    <property type="entry name" value="MFS_1"/>
    <property type="match status" value="1"/>
</dbReference>
<feature type="transmembrane region" description="Helical" evidence="8">
    <location>
        <begin position="77"/>
        <end position="96"/>
    </location>
</feature>
<dbReference type="EMBL" id="JAGGKI010000011">
    <property type="protein sequence ID" value="MBP1895019.1"/>
    <property type="molecule type" value="Genomic_DNA"/>
</dbReference>
<dbReference type="InterPro" id="IPR011701">
    <property type="entry name" value="MFS"/>
</dbReference>
<evidence type="ECO:0000256" key="8">
    <source>
        <dbReference type="SAM" id="Phobius"/>
    </source>
</evidence>
<feature type="transmembrane region" description="Helical" evidence="8">
    <location>
        <begin position="356"/>
        <end position="376"/>
    </location>
</feature>
<keyword evidence="4 8" id="KW-0812">Transmembrane</keyword>
<dbReference type="InterPro" id="IPR004638">
    <property type="entry name" value="EmrB-like"/>
</dbReference>
<keyword evidence="6 8" id="KW-0472">Membrane</keyword>
<dbReference type="PRINTS" id="PR01036">
    <property type="entry name" value="TCRTETB"/>
</dbReference>
<evidence type="ECO:0000256" key="2">
    <source>
        <dbReference type="ARBA" id="ARBA00022448"/>
    </source>
</evidence>
<evidence type="ECO:0000313" key="11">
    <source>
        <dbReference type="Proteomes" id="UP000706926"/>
    </source>
</evidence>
<feature type="transmembrane region" description="Helical" evidence="8">
    <location>
        <begin position="47"/>
        <end position="65"/>
    </location>
</feature>
<accession>A0ABS4FFJ6</accession>
<dbReference type="RefSeq" id="WP_210095208.1">
    <property type="nucleotide sequence ID" value="NZ_DMBX01000002.1"/>
</dbReference>
<feature type="transmembrane region" description="Helical" evidence="8">
    <location>
        <begin position="135"/>
        <end position="157"/>
    </location>
</feature>
<feature type="transmembrane region" description="Helical" evidence="8">
    <location>
        <begin position="302"/>
        <end position="324"/>
    </location>
</feature>
<feature type="transmembrane region" description="Helical" evidence="8">
    <location>
        <begin position="227"/>
        <end position="246"/>
    </location>
</feature>
<protein>
    <submittedName>
        <fullName evidence="10">EmrB/QacA subfamily drug resistance transporter</fullName>
    </submittedName>
</protein>
<sequence length="533" mass="56748">MKKEQTSRLSVVLAGLLLSILMASMDNTIVATAMGNIVGELGGLDHFVWVTSAYMVAELAGMPIFGKLSDMYGRKRFFIFGMIVFMLGSVLCGTAGSITELAIYRAVQGIGGGALVPITFAIMYDTVPLEKRGKLMGLFGTVFGLSSISGPLAGAYITDHIAWQWVFYINLPLGVLAFLMVTGFYRESHARSKQPIDWAGAVTLLTGVICFMLALELGGKQLAWDSWMLLGLFAAAAVMLVLFILAERRAKEPIISFGLFKNKLYSTSVLCGLFSGGSFIVASVYIPIFVQGVLGGSATSSGLVLLPMMLGSVITATVSGFLMTKVSYRNIMIPTLVLFAGGMVLASTLTAESDRFIVTLYMILIGLGIGGSFSVLSTAVMHGLSYTKRGMASSTFNFTRSVGMTIGITVFGLIQSRTFQQSLTTGEGTKDLLKEGLSLSDPHVLLSPDTRTLIPTDLLKPISEQLASSIAATFAWAIIPAVLALTAAMLMGPKKLDATAEVKDETEVYPGKEKGAAEDSDRMLGGPVPEATH</sequence>
<keyword evidence="11" id="KW-1185">Reference proteome</keyword>
<feature type="transmembrane region" description="Helical" evidence="8">
    <location>
        <begin position="331"/>
        <end position="350"/>
    </location>
</feature>
<dbReference type="InterPro" id="IPR036259">
    <property type="entry name" value="MFS_trans_sf"/>
</dbReference>
<dbReference type="PANTHER" id="PTHR23501:SF170">
    <property type="entry name" value="MULTIDRUG RESISTANCE PROTEIN 3"/>
    <property type="match status" value="1"/>
</dbReference>
<feature type="transmembrane region" description="Helical" evidence="8">
    <location>
        <begin position="397"/>
        <end position="414"/>
    </location>
</feature>
<feature type="transmembrane region" description="Helical" evidence="8">
    <location>
        <begin position="102"/>
        <end position="123"/>
    </location>
</feature>
<dbReference type="SUPFAM" id="SSF103473">
    <property type="entry name" value="MFS general substrate transporter"/>
    <property type="match status" value="1"/>
</dbReference>
<dbReference type="GeneID" id="95406046"/>
<keyword evidence="2" id="KW-0813">Transport</keyword>
<feature type="region of interest" description="Disordered" evidence="7">
    <location>
        <begin position="504"/>
        <end position="533"/>
    </location>
</feature>
<evidence type="ECO:0000313" key="10">
    <source>
        <dbReference type="EMBL" id="MBP1895019.1"/>
    </source>
</evidence>
<dbReference type="Gene3D" id="1.20.1720.10">
    <property type="entry name" value="Multidrug resistance protein D"/>
    <property type="match status" value="1"/>
</dbReference>
<comment type="caution">
    <text evidence="10">The sequence shown here is derived from an EMBL/GenBank/DDBJ whole genome shotgun (WGS) entry which is preliminary data.</text>
</comment>
<feature type="transmembrane region" description="Helical" evidence="8">
    <location>
        <begin position="196"/>
        <end position="215"/>
    </location>
</feature>
<dbReference type="Proteomes" id="UP000706926">
    <property type="component" value="Unassembled WGS sequence"/>
</dbReference>
<dbReference type="NCBIfam" id="TIGR00711">
    <property type="entry name" value="efflux_EmrB"/>
    <property type="match status" value="1"/>
</dbReference>
<keyword evidence="3" id="KW-1003">Cell membrane</keyword>
<dbReference type="CDD" id="cd17502">
    <property type="entry name" value="MFS_Azr1_MDR_like"/>
    <property type="match status" value="1"/>
</dbReference>
<feature type="transmembrane region" description="Helical" evidence="8">
    <location>
        <begin position="163"/>
        <end position="184"/>
    </location>
</feature>
<dbReference type="PROSITE" id="PS50850">
    <property type="entry name" value="MFS"/>
    <property type="match status" value="1"/>
</dbReference>
<proteinExistence type="predicted"/>
<feature type="compositionally biased region" description="Basic and acidic residues" evidence="7">
    <location>
        <begin position="504"/>
        <end position="522"/>
    </location>
</feature>
<name>A0ABS4FFJ6_9BACL</name>
<reference evidence="10 11" key="1">
    <citation type="submission" date="2021-03" db="EMBL/GenBank/DDBJ databases">
        <title>Genomic Encyclopedia of Type Strains, Phase IV (KMG-IV): sequencing the most valuable type-strain genomes for metagenomic binning, comparative biology and taxonomic classification.</title>
        <authorList>
            <person name="Goeker M."/>
        </authorList>
    </citation>
    <scope>NUCLEOTIDE SEQUENCE [LARGE SCALE GENOMIC DNA]</scope>
    <source>
        <strain evidence="10 11">DSM 15596</strain>
    </source>
</reference>
<keyword evidence="5 8" id="KW-1133">Transmembrane helix</keyword>
<feature type="transmembrane region" description="Helical" evidence="8">
    <location>
        <begin position="466"/>
        <end position="490"/>
    </location>
</feature>
<evidence type="ECO:0000256" key="3">
    <source>
        <dbReference type="ARBA" id="ARBA00022475"/>
    </source>
</evidence>
<evidence type="ECO:0000256" key="7">
    <source>
        <dbReference type="SAM" id="MobiDB-lite"/>
    </source>
</evidence>
<evidence type="ECO:0000256" key="4">
    <source>
        <dbReference type="ARBA" id="ARBA00022692"/>
    </source>
</evidence>
<evidence type="ECO:0000256" key="1">
    <source>
        <dbReference type="ARBA" id="ARBA00004651"/>
    </source>
</evidence>
<dbReference type="InterPro" id="IPR020846">
    <property type="entry name" value="MFS_dom"/>
</dbReference>
<gene>
    <name evidence="10" type="ORF">J2Z18_004128</name>
</gene>
<evidence type="ECO:0000256" key="5">
    <source>
        <dbReference type="ARBA" id="ARBA00022989"/>
    </source>
</evidence>
<comment type="subcellular location">
    <subcellularLocation>
        <location evidence="1">Cell membrane</location>
        <topology evidence="1">Multi-pass membrane protein</topology>
    </subcellularLocation>
</comment>
<feature type="domain" description="Major facilitator superfamily (MFS) profile" evidence="9">
    <location>
        <begin position="12"/>
        <end position="496"/>
    </location>
</feature>